<dbReference type="EMBL" id="CP089984">
    <property type="protein sequence ID" value="WXB15896.1"/>
    <property type="molecule type" value="Genomic_DNA"/>
</dbReference>
<organism evidence="1 2">
    <name type="scientific">Pendulispora albinea</name>
    <dbReference type="NCBI Taxonomy" id="2741071"/>
    <lineage>
        <taxon>Bacteria</taxon>
        <taxon>Pseudomonadati</taxon>
        <taxon>Myxococcota</taxon>
        <taxon>Myxococcia</taxon>
        <taxon>Myxococcales</taxon>
        <taxon>Sorangiineae</taxon>
        <taxon>Pendulisporaceae</taxon>
        <taxon>Pendulispora</taxon>
    </lineage>
</organism>
<proteinExistence type="predicted"/>
<dbReference type="InterPro" id="IPR022291">
    <property type="entry name" value="Bacteriocin_synth_cyclodeHase"/>
</dbReference>
<dbReference type="SUPFAM" id="SSF69572">
    <property type="entry name" value="Activating enzymes of the ubiquitin-like proteins"/>
    <property type="match status" value="1"/>
</dbReference>
<dbReference type="InterPro" id="IPR035985">
    <property type="entry name" value="Ubiquitin-activating_enz"/>
</dbReference>
<keyword evidence="2" id="KW-1185">Reference proteome</keyword>
<dbReference type="NCBIfam" id="TIGR03882">
    <property type="entry name" value="cyclo_dehyd_2"/>
    <property type="match status" value="1"/>
</dbReference>
<evidence type="ECO:0000313" key="1">
    <source>
        <dbReference type="EMBL" id="WXB15896.1"/>
    </source>
</evidence>
<accession>A0ABZ2M3K1</accession>
<gene>
    <name evidence="1" type="ORF">LZC94_01200</name>
</gene>
<evidence type="ECO:0000313" key="2">
    <source>
        <dbReference type="Proteomes" id="UP001370348"/>
    </source>
</evidence>
<name>A0ABZ2M3K1_9BACT</name>
<dbReference type="Proteomes" id="UP001370348">
    <property type="component" value="Chromosome"/>
</dbReference>
<dbReference type="RefSeq" id="WP_394825530.1">
    <property type="nucleotide sequence ID" value="NZ_CP089984.1"/>
</dbReference>
<sequence length="303" mass="33030">MTTYRMSQRLSCHDDGSSVYFYWPAEARGTALRGLAAELFRALRPVLQGDSVARATLVGALAHLVDAERALELITMLNDKEVLVVDDGAGPKLTSLSEKRIALTGSARLIDPVVIHLASFGARDLALEEPLLATPNGVRVTPTNLENGDLASLDLIALLDDRLNIRRHRELNAAAIAAKTKFVSMRLFGSSFEMGPLVLPGKTACFECFWHRLQAREEEHGPPKWFTEMTKPPIATSEGPTAEALYQIAAAHIALEIRRCLTRETVPISMGRVVEHDVAAPRLEVHRVLEVPGCQACGAADVP</sequence>
<reference evidence="1 2" key="1">
    <citation type="submission" date="2021-12" db="EMBL/GenBank/DDBJ databases">
        <title>Discovery of the Pendulisporaceae a myxobacterial family with distinct sporulation behavior and unique specialized metabolism.</title>
        <authorList>
            <person name="Garcia R."/>
            <person name="Popoff A."/>
            <person name="Bader C.D."/>
            <person name="Loehr J."/>
            <person name="Walesch S."/>
            <person name="Walt C."/>
            <person name="Boldt J."/>
            <person name="Bunk B."/>
            <person name="Haeckl F.J.F.P.J."/>
            <person name="Gunesch A.P."/>
            <person name="Birkelbach J."/>
            <person name="Nuebel U."/>
            <person name="Pietschmann T."/>
            <person name="Bach T."/>
            <person name="Mueller R."/>
        </authorList>
    </citation>
    <scope>NUCLEOTIDE SEQUENCE [LARGE SCALE GENOMIC DNA]</scope>
    <source>
        <strain evidence="1 2">MSr11954</strain>
    </source>
</reference>
<protein>
    <submittedName>
        <fullName evidence="1">TOMM leader peptide-binding protein</fullName>
    </submittedName>
</protein>
<dbReference type="Gene3D" id="3.40.50.720">
    <property type="entry name" value="NAD(P)-binding Rossmann-like Domain"/>
    <property type="match status" value="1"/>
</dbReference>